<evidence type="ECO:0000256" key="1">
    <source>
        <dbReference type="ARBA" id="ARBA00001286"/>
    </source>
</evidence>
<dbReference type="PANTHER" id="PTHR10815:SF13">
    <property type="entry name" value="METHYLATED-DNA--PROTEIN-CYSTEINE METHYLTRANSFERASE"/>
    <property type="match status" value="1"/>
</dbReference>
<comment type="catalytic activity">
    <reaction evidence="6">
        <text>a 6-O-methyl-2'-deoxyguanosine in DNA + L-cysteinyl-[protein] = S-methyl-L-cysteinyl-[protein] + a 2'-deoxyguanosine in DNA</text>
        <dbReference type="Rhea" id="RHEA:24000"/>
        <dbReference type="Rhea" id="RHEA-COMP:10131"/>
        <dbReference type="Rhea" id="RHEA-COMP:10132"/>
        <dbReference type="Rhea" id="RHEA-COMP:11367"/>
        <dbReference type="Rhea" id="RHEA-COMP:11368"/>
        <dbReference type="ChEBI" id="CHEBI:29950"/>
        <dbReference type="ChEBI" id="CHEBI:82612"/>
        <dbReference type="ChEBI" id="CHEBI:85445"/>
        <dbReference type="ChEBI" id="CHEBI:85448"/>
        <dbReference type="EC" id="2.1.1.63"/>
    </reaction>
</comment>
<organism evidence="8 9">
    <name type="scientific">Candidatus Jorgensenbacteria bacterium GW2011_GWB1_50_10</name>
    <dbReference type="NCBI Taxonomy" id="1618665"/>
    <lineage>
        <taxon>Bacteria</taxon>
        <taxon>Candidatus Joergenseniibacteriota</taxon>
    </lineage>
</organism>
<dbReference type="GO" id="GO:0006281">
    <property type="term" value="P:DNA repair"/>
    <property type="evidence" value="ECO:0007669"/>
    <property type="project" value="UniProtKB-KW"/>
</dbReference>
<keyword evidence="4" id="KW-0227">DNA damage</keyword>
<name>A0A0G1W948_9BACT</name>
<dbReference type="PANTHER" id="PTHR10815">
    <property type="entry name" value="METHYLATED-DNA--PROTEIN-CYSTEINE METHYLTRANSFERASE"/>
    <property type="match status" value="1"/>
</dbReference>
<evidence type="ECO:0000313" key="8">
    <source>
        <dbReference type="EMBL" id="KKW15326.1"/>
    </source>
</evidence>
<feature type="domain" description="Methylated-DNA-[protein]-cysteine S-methyltransferase DNA binding" evidence="7">
    <location>
        <begin position="4"/>
        <end position="83"/>
    </location>
</feature>
<comment type="catalytic activity">
    <reaction evidence="1">
        <text>a 4-O-methyl-thymidine in DNA + L-cysteinyl-[protein] = a thymidine in DNA + S-methyl-L-cysteinyl-[protein]</text>
        <dbReference type="Rhea" id="RHEA:53428"/>
        <dbReference type="Rhea" id="RHEA-COMP:10131"/>
        <dbReference type="Rhea" id="RHEA-COMP:10132"/>
        <dbReference type="Rhea" id="RHEA-COMP:13555"/>
        <dbReference type="Rhea" id="RHEA-COMP:13556"/>
        <dbReference type="ChEBI" id="CHEBI:29950"/>
        <dbReference type="ChEBI" id="CHEBI:82612"/>
        <dbReference type="ChEBI" id="CHEBI:137386"/>
        <dbReference type="ChEBI" id="CHEBI:137387"/>
        <dbReference type="EC" id="2.1.1.63"/>
    </reaction>
</comment>
<gene>
    <name evidence="8" type="ORF">UY55_C0001G0080</name>
</gene>
<dbReference type="Gene3D" id="1.10.10.10">
    <property type="entry name" value="Winged helix-like DNA-binding domain superfamily/Winged helix DNA-binding domain"/>
    <property type="match status" value="1"/>
</dbReference>
<evidence type="ECO:0000313" key="9">
    <source>
        <dbReference type="Proteomes" id="UP000034224"/>
    </source>
</evidence>
<dbReference type="Pfam" id="PF01035">
    <property type="entry name" value="DNA_binding_1"/>
    <property type="match status" value="1"/>
</dbReference>
<dbReference type="CDD" id="cd06445">
    <property type="entry name" value="ATase"/>
    <property type="match status" value="1"/>
</dbReference>
<proteinExistence type="predicted"/>
<evidence type="ECO:0000256" key="2">
    <source>
        <dbReference type="ARBA" id="ARBA00022603"/>
    </source>
</evidence>
<dbReference type="InterPro" id="IPR036388">
    <property type="entry name" value="WH-like_DNA-bd_sf"/>
</dbReference>
<keyword evidence="3 8" id="KW-0808">Transferase</keyword>
<dbReference type="InterPro" id="IPR014048">
    <property type="entry name" value="MethylDNA_cys_MeTrfase_DNA-bd"/>
</dbReference>
<dbReference type="STRING" id="1618665.UY55_C0001G0080"/>
<evidence type="ECO:0000256" key="5">
    <source>
        <dbReference type="ARBA" id="ARBA00023204"/>
    </source>
</evidence>
<reference evidence="8 9" key="1">
    <citation type="journal article" date="2015" name="Nature">
        <title>rRNA introns, odd ribosomes, and small enigmatic genomes across a large radiation of phyla.</title>
        <authorList>
            <person name="Brown C.T."/>
            <person name="Hug L.A."/>
            <person name="Thomas B.C."/>
            <person name="Sharon I."/>
            <person name="Castelle C.J."/>
            <person name="Singh A."/>
            <person name="Wilkins M.J."/>
            <person name="Williams K.H."/>
            <person name="Banfield J.F."/>
        </authorList>
    </citation>
    <scope>NUCLEOTIDE SEQUENCE [LARGE SCALE GENOMIC DNA]</scope>
</reference>
<protein>
    <submittedName>
        <fullName evidence="8">Methylated-DNA-protein-cysteine methyltransferase</fullName>
    </submittedName>
</protein>
<sequence>MKSFREKVYAAARRVPRGRVTTYKALARAIGAPRAARAVGNALNKNPHAPKVPCHRVILSSGKIGGYASGERAKIKRLITEGVLVEKNRVDLNKFGFKI</sequence>
<keyword evidence="5" id="KW-0234">DNA repair</keyword>
<evidence type="ECO:0000256" key="3">
    <source>
        <dbReference type="ARBA" id="ARBA00022679"/>
    </source>
</evidence>
<dbReference type="PROSITE" id="PS00374">
    <property type="entry name" value="MGMT"/>
    <property type="match status" value="1"/>
</dbReference>
<dbReference type="GO" id="GO:0032259">
    <property type="term" value="P:methylation"/>
    <property type="evidence" value="ECO:0007669"/>
    <property type="project" value="UniProtKB-KW"/>
</dbReference>
<dbReference type="NCBIfam" id="TIGR00589">
    <property type="entry name" value="ogt"/>
    <property type="match status" value="1"/>
</dbReference>
<dbReference type="AlphaFoldDB" id="A0A0G1W948"/>
<evidence type="ECO:0000259" key="7">
    <source>
        <dbReference type="Pfam" id="PF01035"/>
    </source>
</evidence>
<evidence type="ECO:0000256" key="4">
    <source>
        <dbReference type="ARBA" id="ARBA00022763"/>
    </source>
</evidence>
<keyword evidence="2 8" id="KW-0489">Methyltransferase</keyword>
<comment type="caution">
    <text evidence="8">The sequence shown here is derived from an EMBL/GenBank/DDBJ whole genome shotgun (WGS) entry which is preliminary data.</text>
</comment>
<dbReference type="GO" id="GO:0003908">
    <property type="term" value="F:methylated-DNA-[protein]-cysteine S-methyltransferase activity"/>
    <property type="evidence" value="ECO:0007669"/>
    <property type="project" value="UniProtKB-EC"/>
</dbReference>
<dbReference type="SUPFAM" id="SSF46767">
    <property type="entry name" value="Methylated DNA-protein cysteine methyltransferase, C-terminal domain"/>
    <property type="match status" value="1"/>
</dbReference>
<dbReference type="Proteomes" id="UP000034224">
    <property type="component" value="Unassembled WGS sequence"/>
</dbReference>
<dbReference type="InterPro" id="IPR036217">
    <property type="entry name" value="MethylDNA_cys_MeTrfase_DNAb"/>
</dbReference>
<accession>A0A0G1W948</accession>
<evidence type="ECO:0000256" key="6">
    <source>
        <dbReference type="ARBA" id="ARBA00049348"/>
    </source>
</evidence>
<dbReference type="EMBL" id="LCQK01000001">
    <property type="protein sequence ID" value="KKW15326.1"/>
    <property type="molecule type" value="Genomic_DNA"/>
</dbReference>
<dbReference type="InterPro" id="IPR001497">
    <property type="entry name" value="MethylDNA_cys_MeTrfase_AS"/>
</dbReference>